<dbReference type="InterPro" id="IPR036388">
    <property type="entry name" value="WH-like_DNA-bd_sf"/>
</dbReference>
<dbReference type="STRING" id="34475.A0A4Y9YNR1"/>
<dbReference type="Gene3D" id="3.30.230.90">
    <property type="match status" value="1"/>
</dbReference>
<evidence type="ECO:0000313" key="6">
    <source>
        <dbReference type="Proteomes" id="UP000298390"/>
    </source>
</evidence>
<accession>A0A4Y9YNR1</accession>
<evidence type="ECO:0000256" key="3">
    <source>
        <dbReference type="SAM" id="MobiDB-lite"/>
    </source>
</evidence>
<proteinExistence type="inferred from homology"/>
<comment type="similarity">
    <text evidence="1">Belongs to the MDM20/NAA25 family.</text>
</comment>
<dbReference type="InterPro" id="IPR036390">
    <property type="entry name" value="WH_DNA-bd_sf"/>
</dbReference>
<dbReference type="PANTHER" id="PTHR22767">
    <property type="entry name" value="N-TERMINAL ACETYLTRANSFERASE-RELATED"/>
    <property type="match status" value="1"/>
</dbReference>
<dbReference type="GO" id="GO:0031416">
    <property type="term" value="C:NatB complex"/>
    <property type="evidence" value="ECO:0007669"/>
    <property type="project" value="TreeGrafter"/>
</dbReference>
<comment type="similarity">
    <text evidence="2">Belongs to the replication factor A protein 2 family.</text>
</comment>
<dbReference type="Pfam" id="PF08784">
    <property type="entry name" value="RPA_C"/>
    <property type="match status" value="1"/>
</dbReference>
<dbReference type="InterPro" id="IPR014892">
    <property type="entry name" value="RPA_C"/>
</dbReference>
<dbReference type="SUPFAM" id="SSF50249">
    <property type="entry name" value="Nucleic acid-binding proteins"/>
    <property type="match status" value="1"/>
</dbReference>
<dbReference type="Gene3D" id="1.25.40.1040">
    <property type="match status" value="1"/>
</dbReference>
<name>A0A4Y9YNR1_9APHY</name>
<dbReference type="Proteomes" id="UP000298390">
    <property type="component" value="Unassembled WGS sequence"/>
</dbReference>
<evidence type="ECO:0000256" key="1">
    <source>
        <dbReference type="ARBA" id="ARBA00006298"/>
    </source>
</evidence>
<dbReference type="EMBL" id="SEKV01000135">
    <property type="protein sequence ID" value="TFY63287.1"/>
    <property type="molecule type" value="Genomic_DNA"/>
</dbReference>
<dbReference type="InterPro" id="IPR011990">
    <property type="entry name" value="TPR-like_helical_dom_sf"/>
</dbReference>
<sequence>MLPSANIARDLDGAHTEVLLQAFADRILVLVTQIGKVGTLIQASIPATTALDPAPPPDPSEPNVIPLPPPPPAIQLTPLLGSAPSDHMHTLHSLYVSQIATVIWTEEVQEFMEAERRPIVVGLALRKTAEAEEDLGLTVHEKKGTAQVYRKCRKFVEHTSALRSDASLLLHCRTYGVQVYVRLASLTKISTTRRALLVASLLIRAATSEGLASVLLGCRPHSIVKFAPSMALKALALVRSQKVEESLVVCDEVLATKPTDESTLAAMMHVLRGLGRHTDMVTMYEDAYKQQPTNEELGSQAFMANVRIGNWKAAQQIATKLHKQFRDDHYLYWSVMSAVLQASDPTTPPGIRPVLFKLAHRLVVSATTPSFYNADRFYLHLMILRELELYDEAYELLNNDIGKAICASSLTVDELRRDIWRLKGLTGEEGARAKARITEAKDRNWLEFLAVLDATFAGSQDDVRSQLEESRTLFDQIAKDDGKSDRSGRLALLELEKRAVAHGILTSTAHITELLQHYFTTFGDKLVCFEDLRPYVQIEGDALAEWTNFLKAQSSSFTSIDVLNRFINAQKLLRYNLPAAEVTAESEAARAVLYLQSYHDALTLGKDFPDSELQPADDLALLCGQAFVGAWRAGRDATHLYNAVSVLEYASSRSKQSYKIRLLLIRIYRLLGMYLGDCKSSCGMRRIDGWILGAPSLALEHYRGINVKQIQNDTLSHLIMTRATLFSLSSVGDLTYSSEALESSQIYISNSQETAEYTVRAFAGEKYSQLPEFILFEERLDNSLQRDLTKVEHVRMRITHEPLISDLVDMELIELKFIFDRLNLVHHDNRDFDVIPNYQPRSGLSFHEQTLLFDKQPGLGWLATYLRIYIKIFQSASDLDDTVEDKLLIGDRPKPSVDPDTKLPLKERLAMRKQEEIDELTPEELLFLEYATALSDWLSPFHDYIRPPPAAVLAEAAKQTELKTGFPLKGYEPPKNGTATNGHAKKAEEPPTLVDAPELVNKFFDDMSARFKEALDAGSLPPELLQIVTLTQEGLLVLALGSQRFKPAAVIKQYRLGAMVQIFKDIRAKAIAVLEEMSAALVKLAEEGATIDSRKAFVEACKPVWGPAGLLDHDFVSTISKKVTESRKQKAGALHSLRPVTIKQLLNATQAHSDAEWSIDEVEVGQITVVAQVVSITSQTTNCVYWLDDGTGRIEARHWVDVGTEDDAERWGGITENTYIRVMGSLKSFGNKRYINATHLRRIKDPNEIQFHILETFTVYMIFQKGAPLRPSEAGSRAAVANGNGAASAYNPQSTAAGGMEQYAHLPSIQRRIVAFMMSQPQQTEGTHVAAIARNIGGDANAISEALDRLMDEGHVFTTIDDSHFALST</sequence>
<dbReference type="Pfam" id="PF09797">
    <property type="entry name" value="NatB_MDM20"/>
    <property type="match status" value="2"/>
</dbReference>
<feature type="domain" description="Replication protein A C-terminal" evidence="4">
    <location>
        <begin position="1263"/>
        <end position="1362"/>
    </location>
</feature>
<dbReference type="CDD" id="cd04478">
    <property type="entry name" value="RPA2_DBD_D"/>
    <property type="match status" value="1"/>
</dbReference>
<dbReference type="InterPro" id="IPR053720">
    <property type="entry name" value="Psm_Assembly_Chaperone"/>
</dbReference>
<evidence type="ECO:0000259" key="4">
    <source>
        <dbReference type="Pfam" id="PF08784"/>
    </source>
</evidence>
<dbReference type="SUPFAM" id="SSF48452">
    <property type="entry name" value="TPR-like"/>
    <property type="match status" value="1"/>
</dbReference>
<dbReference type="Gene3D" id="1.10.10.10">
    <property type="entry name" value="Winged helix-like DNA-binding domain superfamily/Winged helix DNA-binding domain"/>
    <property type="match status" value="1"/>
</dbReference>
<dbReference type="InterPro" id="IPR019183">
    <property type="entry name" value="NAA25_NatB_aux_su"/>
</dbReference>
<dbReference type="PANTHER" id="PTHR22767:SF3">
    <property type="entry name" value="N-ALPHA-ACETYLTRANSFERASE 25, NATB AUXILIARY SUBUNIT"/>
    <property type="match status" value="1"/>
</dbReference>
<feature type="region of interest" description="Disordered" evidence="3">
    <location>
        <begin position="965"/>
        <end position="987"/>
    </location>
</feature>
<dbReference type="Gene3D" id="2.40.50.140">
    <property type="entry name" value="Nucleic acid-binding proteins"/>
    <property type="match status" value="1"/>
</dbReference>
<organism evidence="5 6">
    <name type="scientific">Rhodofomes roseus</name>
    <dbReference type="NCBI Taxonomy" id="34475"/>
    <lineage>
        <taxon>Eukaryota</taxon>
        <taxon>Fungi</taxon>
        <taxon>Dikarya</taxon>
        <taxon>Basidiomycota</taxon>
        <taxon>Agaricomycotina</taxon>
        <taxon>Agaricomycetes</taxon>
        <taxon>Polyporales</taxon>
        <taxon>Rhodofomes</taxon>
    </lineage>
</organism>
<protein>
    <recommendedName>
        <fullName evidence="4">Replication protein A C-terminal domain-containing protein</fullName>
    </recommendedName>
</protein>
<evidence type="ECO:0000256" key="2">
    <source>
        <dbReference type="ARBA" id="ARBA00007815"/>
    </source>
</evidence>
<dbReference type="SUPFAM" id="SSF46785">
    <property type="entry name" value="Winged helix' DNA-binding domain"/>
    <property type="match status" value="1"/>
</dbReference>
<comment type="caution">
    <text evidence="5">The sequence shown here is derived from an EMBL/GenBank/DDBJ whole genome shotgun (WGS) entry which is preliminary data.</text>
</comment>
<evidence type="ECO:0000313" key="5">
    <source>
        <dbReference type="EMBL" id="TFY63287.1"/>
    </source>
</evidence>
<dbReference type="InterPro" id="IPR012340">
    <property type="entry name" value="NA-bd_OB-fold"/>
</dbReference>
<gene>
    <name evidence="5" type="ORF">EVJ58_g3347</name>
</gene>
<reference evidence="5 6" key="1">
    <citation type="submission" date="2019-01" db="EMBL/GenBank/DDBJ databases">
        <title>Genome sequencing of the rare red list fungi Fomitopsis rosea.</title>
        <authorList>
            <person name="Buettner E."/>
            <person name="Kellner H."/>
        </authorList>
    </citation>
    <scope>NUCLEOTIDE SEQUENCE [LARGE SCALE GENOMIC DNA]</scope>
    <source>
        <strain evidence="5 6">DSM 105464</strain>
    </source>
</reference>